<keyword evidence="6" id="KW-1185">Reference proteome</keyword>
<comment type="caution">
    <text evidence="5">The sequence shown here is derived from an EMBL/GenBank/DDBJ whole genome shotgun (WGS) entry which is preliminary data.</text>
</comment>
<keyword evidence="5" id="KW-0969">Cilium</keyword>
<keyword evidence="5" id="KW-0966">Cell projection</keyword>
<sequence>MKINTKYHGEIELNKKEVIHFDQGIPGFPEDKEYIILQLTDDGVFYILQSVNTDQLAFIISNPFSHFKEYEFLIPNDDQEHLKIDNPEDVTVFSIITLVEPLANTTANLQAPLVINLKTNKGKQIILNDSIYSTKHKIYTKEASDRREG</sequence>
<gene>
    <name evidence="4" type="primary">fliW</name>
    <name evidence="5" type="ORF">MJG50_07000</name>
</gene>
<dbReference type="AlphaFoldDB" id="A0AAW5E1B2"/>
<dbReference type="PANTHER" id="PTHR39190">
    <property type="entry name" value="FLAGELLAR ASSEMBLY FACTOR FLIW"/>
    <property type="match status" value="1"/>
</dbReference>
<dbReference type="InterPro" id="IPR003775">
    <property type="entry name" value="Flagellar_assembly_factor_FliW"/>
</dbReference>
<keyword evidence="1 4" id="KW-0963">Cytoplasm</keyword>
<comment type="subunit">
    <text evidence="4">Interacts with translational regulator CsrA and flagellin(s).</text>
</comment>
<evidence type="ECO:0000313" key="5">
    <source>
        <dbReference type="EMBL" id="MCH1625070.1"/>
    </source>
</evidence>
<protein>
    <recommendedName>
        <fullName evidence="4">Flagellar assembly factor FliW</fullName>
    </recommendedName>
</protein>
<evidence type="ECO:0000256" key="4">
    <source>
        <dbReference type="HAMAP-Rule" id="MF_01185"/>
    </source>
</evidence>
<proteinExistence type="inferred from homology"/>
<comment type="function">
    <text evidence="4">Acts as an anti-CsrA protein, binds CsrA and prevents it from repressing translation of its target genes, one of which is flagellin. Binds to flagellin and participates in the assembly of the flagellum.</text>
</comment>
<comment type="subcellular location">
    <subcellularLocation>
        <location evidence="4">Cytoplasm</location>
    </subcellularLocation>
</comment>
<dbReference type="GO" id="GO:0044780">
    <property type="term" value="P:bacterial-type flagellum assembly"/>
    <property type="evidence" value="ECO:0007669"/>
    <property type="project" value="UniProtKB-UniRule"/>
</dbReference>
<evidence type="ECO:0000256" key="3">
    <source>
        <dbReference type="ARBA" id="ARBA00022845"/>
    </source>
</evidence>
<keyword evidence="4" id="KW-0143">Chaperone</keyword>
<dbReference type="Gene3D" id="2.30.290.10">
    <property type="entry name" value="BH3618-like"/>
    <property type="match status" value="1"/>
</dbReference>
<comment type="similarity">
    <text evidence="4">Belongs to the FliW family.</text>
</comment>
<dbReference type="RefSeq" id="WP_240254014.1">
    <property type="nucleotide sequence ID" value="NZ_JAKTTI010000007.1"/>
</dbReference>
<evidence type="ECO:0000313" key="6">
    <source>
        <dbReference type="Proteomes" id="UP001431131"/>
    </source>
</evidence>
<evidence type="ECO:0000256" key="2">
    <source>
        <dbReference type="ARBA" id="ARBA00022795"/>
    </source>
</evidence>
<evidence type="ECO:0000256" key="1">
    <source>
        <dbReference type="ARBA" id="ARBA00022490"/>
    </source>
</evidence>
<dbReference type="InterPro" id="IPR024046">
    <property type="entry name" value="Flagellar_assmbl_FliW_dom_sf"/>
</dbReference>
<keyword evidence="2 4" id="KW-1005">Bacterial flagellum biogenesis</keyword>
<keyword evidence="5" id="KW-0282">Flagellum</keyword>
<dbReference type="SUPFAM" id="SSF141457">
    <property type="entry name" value="BH3618-like"/>
    <property type="match status" value="1"/>
</dbReference>
<dbReference type="EMBL" id="JAKTTI010000007">
    <property type="protein sequence ID" value="MCH1625070.1"/>
    <property type="molecule type" value="Genomic_DNA"/>
</dbReference>
<reference evidence="5" key="1">
    <citation type="submission" date="2022-02" db="EMBL/GenBank/DDBJ databases">
        <title>Fredinandcohnia quinoae sp. nov. isolated from Chenopodium quinoa seeds.</title>
        <authorList>
            <person name="Saati-Santamaria Z."/>
            <person name="Flores-Felix J.D."/>
            <person name="Igual J.M."/>
            <person name="Velazquez E."/>
            <person name="Garcia-Fraile P."/>
            <person name="Martinez-Molina E."/>
        </authorList>
    </citation>
    <scope>NUCLEOTIDE SEQUENCE</scope>
    <source>
        <strain evidence="5">SECRCQ15</strain>
    </source>
</reference>
<accession>A0AAW5E1B2</accession>
<dbReference type="HAMAP" id="MF_01185">
    <property type="entry name" value="FliW"/>
    <property type="match status" value="1"/>
</dbReference>
<dbReference type="GO" id="GO:0005737">
    <property type="term" value="C:cytoplasm"/>
    <property type="evidence" value="ECO:0007669"/>
    <property type="project" value="UniProtKB-SubCell"/>
</dbReference>
<dbReference type="GO" id="GO:0006417">
    <property type="term" value="P:regulation of translation"/>
    <property type="evidence" value="ECO:0007669"/>
    <property type="project" value="UniProtKB-KW"/>
</dbReference>
<keyword evidence="3 4" id="KW-0810">Translation regulation</keyword>
<name>A0AAW5E1B2_9BACI</name>
<dbReference type="NCBIfam" id="NF009793">
    <property type="entry name" value="PRK13285.1-1"/>
    <property type="match status" value="1"/>
</dbReference>
<dbReference type="PANTHER" id="PTHR39190:SF1">
    <property type="entry name" value="FLAGELLAR ASSEMBLY FACTOR FLIW"/>
    <property type="match status" value="1"/>
</dbReference>
<dbReference type="Pfam" id="PF02623">
    <property type="entry name" value="FliW"/>
    <property type="match status" value="1"/>
</dbReference>
<dbReference type="Proteomes" id="UP001431131">
    <property type="component" value="Unassembled WGS sequence"/>
</dbReference>
<organism evidence="5 6">
    <name type="scientific">Fredinandcohnia quinoae</name>
    <dbReference type="NCBI Taxonomy" id="2918902"/>
    <lineage>
        <taxon>Bacteria</taxon>
        <taxon>Bacillati</taxon>
        <taxon>Bacillota</taxon>
        <taxon>Bacilli</taxon>
        <taxon>Bacillales</taxon>
        <taxon>Bacillaceae</taxon>
        <taxon>Fredinandcohnia</taxon>
    </lineage>
</organism>